<dbReference type="AlphaFoldDB" id="A0A067KQV5"/>
<dbReference type="EMBL" id="KK914360">
    <property type="protein sequence ID" value="KDP38601.1"/>
    <property type="molecule type" value="Genomic_DNA"/>
</dbReference>
<evidence type="ECO:0000313" key="3">
    <source>
        <dbReference type="Proteomes" id="UP000027138"/>
    </source>
</evidence>
<dbReference type="Proteomes" id="UP000027138">
    <property type="component" value="Unassembled WGS sequence"/>
</dbReference>
<feature type="compositionally biased region" description="Polar residues" evidence="1">
    <location>
        <begin position="43"/>
        <end position="63"/>
    </location>
</feature>
<sequence>MRAGKQMILTDAHTEGIPHMEFIQSGDYDEFCQMFLMQPIGSQLDSLPRSTPSQPLGTRSSRASGPLARTPRRRPTTRPSSTPVEGPSRAGPSHSVGAFRVPRAILEATGSVHPGLANLHLPYIIPYYTPEGTSSLREVSLGNVNCLALPPDDITEVPVGLVSQMMELVLGMQEELTSAWTLRAFDD</sequence>
<name>A0A067KQV5_JATCU</name>
<proteinExistence type="predicted"/>
<evidence type="ECO:0000256" key="1">
    <source>
        <dbReference type="SAM" id="MobiDB-lite"/>
    </source>
</evidence>
<organism evidence="2 3">
    <name type="scientific">Jatropha curcas</name>
    <name type="common">Barbados nut</name>
    <dbReference type="NCBI Taxonomy" id="180498"/>
    <lineage>
        <taxon>Eukaryota</taxon>
        <taxon>Viridiplantae</taxon>
        <taxon>Streptophyta</taxon>
        <taxon>Embryophyta</taxon>
        <taxon>Tracheophyta</taxon>
        <taxon>Spermatophyta</taxon>
        <taxon>Magnoliopsida</taxon>
        <taxon>eudicotyledons</taxon>
        <taxon>Gunneridae</taxon>
        <taxon>Pentapetalae</taxon>
        <taxon>rosids</taxon>
        <taxon>fabids</taxon>
        <taxon>Malpighiales</taxon>
        <taxon>Euphorbiaceae</taxon>
        <taxon>Crotonoideae</taxon>
        <taxon>Jatropheae</taxon>
        <taxon>Jatropha</taxon>
    </lineage>
</organism>
<gene>
    <name evidence="2" type="ORF">JCGZ_05758</name>
</gene>
<keyword evidence="3" id="KW-1185">Reference proteome</keyword>
<evidence type="ECO:0000313" key="2">
    <source>
        <dbReference type="EMBL" id="KDP38601.1"/>
    </source>
</evidence>
<accession>A0A067KQV5</accession>
<reference evidence="2 3" key="1">
    <citation type="journal article" date="2014" name="PLoS ONE">
        <title>Global Analysis of Gene Expression Profiles in Physic Nut (Jatropha curcas L.) Seedlings Exposed to Salt Stress.</title>
        <authorList>
            <person name="Zhang L."/>
            <person name="Zhang C."/>
            <person name="Wu P."/>
            <person name="Chen Y."/>
            <person name="Li M."/>
            <person name="Jiang H."/>
            <person name="Wu G."/>
        </authorList>
    </citation>
    <scope>NUCLEOTIDE SEQUENCE [LARGE SCALE GENOMIC DNA]</scope>
    <source>
        <strain evidence="3">cv. GZQX0401</strain>
        <tissue evidence="2">Young leaves</tissue>
    </source>
</reference>
<feature type="region of interest" description="Disordered" evidence="1">
    <location>
        <begin position="43"/>
        <end position="96"/>
    </location>
</feature>
<protein>
    <submittedName>
        <fullName evidence="2">Uncharacterized protein</fullName>
    </submittedName>
</protein>